<dbReference type="InterPro" id="IPR009571">
    <property type="entry name" value="SUR7/Rim9-like_fungi"/>
</dbReference>
<keyword evidence="2" id="KW-1133">Transmembrane helix</keyword>
<feature type="transmembrane region" description="Helical" evidence="2">
    <location>
        <begin position="147"/>
        <end position="168"/>
    </location>
</feature>
<evidence type="ECO:0000256" key="2">
    <source>
        <dbReference type="SAM" id="Phobius"/>
    </source>
</evidence>
<dbReference type="GO" id="GO:0005886">
    <property type="term" value="C:plasma membrane"/>
    <property type="evidence" value="ECO:0007669"/>
    <property type="project" value="InterPro"/>
</dbReference>
<dbReference type="Pfam" id="PF06687">
    <property type="entry name" value="SUR7"/>
    <property type="match status" value="1"/>
</dbReference>
<protein>
    <submittedName>
        <fullName evidence="4">SUR7/PalI family protein</fullName>
    </submittedName>
</protein>
<evidence type="ECO:0000256" key="3">
    <source>
        <dbReference type="SAM" id="SignalP"/>
    </source>
</evidence>
<feature type="compositionally biased region" description="Polar residues" evidence="1">
    <location>
        <begin position="381"/>
        <end position="400"/>
    </location>
</feature>
<feature type="region of interest" description="Disordered" evidence="1">
    <location>
        <begin position="497"/>
        <end position="527"/>
    </location>
</feature>
<feature type="signal peptide" evidence="3">
    <location>
        <begin position="1"/>
        <end position="24"/>
    </location>
</feature>
<name>A0A4P6XKM8_9ASCO</name>
<gene>
    <name evidence="4" type="primary">MPUL0A08670</name>
    <name evidence="4" type="ORF">METSCH_A08670</name>
</gene>
<keyword evidence="5" id="KW-1185">Reference proteome</keyword>
<dbReference type="InterPro" id="IPR051380">
    <property type="entry name" value="pH-response_reg_palI/RIM9"/>
</dbReference>
<feature type="chain" id="PRO_5020219122" evidence="3">
    <location>
        <begin position="25"/>
        <end position="527"/>
    </location>
</feature>
<reference evidence="5" key="1">
    <citation type="submission" date="2019-03" db="EMBL/GenBank/DDBJ databases">
        <title>Snf2 controls pulcherriminic acid biosynthesis and connects pigmentation and antifungal activity of the yeast Metschnikowia pulcherrima.</title>
        <authorList>
            <person name="Gore-Lloyd D."/>
            <person name="Sumann I."/>
            <person name="Brachmann A.O."/>
            <person name="Schneeberger K."/>
            <person name="Ortiz-Merino R.A."/>
            <person name="Moreno-Beltran M."/>
            <person name="Schlaefli M."/>
            <person name="Kirner P."/>
            <person name="Santos Kron A."/>
            <person name="Wolfe K.H."/>
            <person name="Piel J."/>
            <person name="Ahrens C.H."/>
            <person name="Henk D."/>
            <person name="Freimoser F.M."/>
        </authorList>
    </citation>
    <scope>NUCLEOTIDE SEQUENCE [LARGE SCALE GENOMIC DNA]</scope>
    <source>
        <strain evidence="5">APC 1.2</strain>
    </source>
</reference>
<evidence type="ECO:0000313" key="4">
    <source>
        <dbReference type="EMBL" id="QBM86231.1"/>
    </source>
</evidence>
<evidence type="ECO:0000256" key="1">
    <source>
        <dbReference type="SAM" id="MobiDB-lite"/>
    </source>
</evidence>
<dbReference type="EMBL" id="CP034456">
    <property type="protein sequence ID" value="QBM86231.1"/>
    <property type="molecule type" value="Genomic_DNA"/>
</dbReference>
<keyword evidence="2" id="KW-0812">Transmembrane</keyword>
<keyword evidence="2" id="KW-0472">Membrane</keyword>
<dbReference type="AlphaFoldDB" id="A0A4P6XKM8"/>
<proteinExistence type="predicted"/>
<accession>A0A4P6XKM8</accession>
<feature type="region of interest" description="Disordered" evidence="1">
    <location>
        <begin position="370"/>
        <end position="400"/>
    </location>
</feature>
<dbReference type="PANTHER" id="PTHR28013:SF8">
    <property type="entry name" value="AEL027WP"/>
    <property type="match status" value="1"/>
</dbReference>
<sequence length="527" mass="56742">MRHAILTSFSTLLLVVALVFLVLATISTPVAKGLHLAASLSYTYGILGYCDGSDCSSATYPILFGDIQSDADWFLGTSIRNTLGKTFIVAPIAAGLAFLAALFTFLSLFLRASALKILSLIFAVLAFVSSALIAVMIVLVFYPNVEWLGWLVVAAAACCLVAVPLLLFSITARNTNDDTDSEDVQEQKFGDISKMDTKTSFSAPSFNDGPKNQYGYTAAQASGSGDFNYRGAATNYAPPDPADTLSKSLLEATPNVASDMTRQQPYMASGPLLGSHATLQNAYSGPRLQSGPSTPIAPNRHLAPEFVSTAGTAVEVEQPAAGVPYPHQDRASSIYTLRNYGVFDHHPSVEGHQPFTELQDTDETAERNSLDIPIDSDGESDFTSVSQRPPNETYSTPQGQFSPRLAQAQGYQPNVQFQAYPPGQGPYYPRNNLFGSQHPPSVQMRSNQAHAQPSYDRFQHQYQTGAPRPMNRPTVSDNVLNNNPDFAIGFAGKRKQAGRAGFAQRPNLGASPGFAARGQRDGPYSNI</sequence>
<keyword evidence="3" id="KW-0732">Signal</keyword>
<dbReference type="PANTHER" id="PTHR28013">
    <property type="entry name" value="PROTEIN DCV1-RELATED"/>
    <property type="match status" value="1"/>
</dbReference>
<feature type="transmembrane region" description="Helical" evidence="2">
    <location>
        <begin position="87"/>
        <end position="110"/>
    </location>
</feature>
<organism evidence="4 5">
    <name type="scientific">Metschnikowia aff. pulcherrima</name>
    <dbReference type="NCBI Taxonomy" id="2163413"/>
    <lineage>
        <taxon>Eukaryota</taxon>
        <taxon>Fungi</taxon>
        <taxon>Dikarya</taxon>
        <taxon>Ascomycota</taxon>
        <taxon>Saccharomycotina</taxon>
        <taxon>Pichiomycetes</taxon>
        <taxon>Metschnikowiaceae</taxon>
        <taxon>Metschnikowia</taxon>
    </lineage>
</organism>
<dbReference type="GO" id="GO:0035838">
    <property type="term" value="C:growing cell tip"/>
    <property type="evidence" value="ECO:0007669"/>
    <property type="project" value="TreeGrafter"/>
</dbReference>
<feature type="transmembrane region" description="Helical" evidence="2">
    <location>
        <begin position="117"/>
        <end position="141"/>
    </location>
</feature>
<dbReference type="GO" id="GO:0032153">
    <property type="term" value="C:cell division site"/>
    <property type="evidence" value="ECO:0007669"/>
    <property type="project" value="TreeGrafter"/>
</dbReference>
<evidence type="ECO:0000313" key="5">
    <source>
        <dbReference type="Proteomes" id="UP000292447"/>
    </source>
</evidence>
<dbReference type="Proteomes" id="UP000292447">
    <property type="component" value="Chromosome I"/>
</dbReference>